<dbReference type="SUPFAM" id="SSF51735">
    <property type="entry name" value="NAD(P)-binding Rossmann-fold domains"/>
    <property type="match status" value="1"/>
</dbReference>
<dbReference type="InterPro" id="IPR051203">
    <property type="entry name" value="Polysaccharide_Synthase-Rel"/>
</dbReference>
<feature type="transmembrane region" description="Helical" evidence="2">
    <location>
        <begin position="24"/>
        <end position="44"/>
    </location>
</feature>
<dbReference type="RefSeq" id="WP_161825541.1">
    <property type="nucleotide sequence ID" value="NZ_WVIC01000020.1"/>
</dbReference>
<dbReference type="InterPro" id="IPR003869">
    <property type="entry name" value="Polysac_CapD-like"/>
</dbReference>
<evidence type="ECO:0000313" key="4">
    <source>
        <dbReference type="EMBL" id="NCJ07064.1"/>
    </source>
</evidence>
<dbReference type="Proteomes" id="UP000607397">
    <property type="component" value="Unassembled WGS sequence"/>
</dbReference>
<dbReference type="PANTHER" id="PTHR43318:SF1">
    <property type="entry name" value="POLYSACCHARIDE BIOSYNTHESIS PROTEIN EPSC-RELATED"/>
    <property type="match status" value="1"/>
</dbReference>
<dbReference type="EMBL" id="WVIC01000020">
    <property type="protein sequence ID" value="NCJ07064.1"/>
    <property type="molecule type" value="Genomic_DNA"/>
</dbReference>
<comment type="caution">
    <text evidence="4">The sequence shown here is derived from an EMBL/GenBank/DDBJ whole genome shotgun (WGS) entry which is preliminary data.</text>
</comment>
<keyword evidence="2" id="KW-1133">Transmembrane helix</keyword>
<dbReference type="Gene3D" id="3.40.50.720">
    <property type="entry name" value="NAD(P)-binding Rossmann-like Domain"/>
    <property type="match status" value="2"/>
</dbReference>
<name>A0A8K1ZXL6_9CYAN</name>
<feature type="domain" description="Polysaccharide biosynthesis protein CapD-like" evidence="3">
    <location>
        <begin position="291"/>
        <end position="580"/>
    </location>
</feature>
<feature type="transmembrane region" description="Helical" evidence="2">
    <location>
        <begin position="86"/>
        <end position="104"/>
    </location>
</feature>
<dbReference type="InterPro" id="IPR029063">
    <property type="entry name" value="SAM-dependent_MTases_sf"/>
</dbReference>
<dbReference type="AlphaFoldDB" id="A0A8K1ZXL6"/>
<dbReference type="CDD" id="cd05237">
    <property type="entry name" value="UDP_invert_4-6DH_SDR_e"/>
    <property type="match status" value="1"/>
</dbReference>
<dbReference type="InterPro" id="IPR036291">
    <property type="entry name" value="NAD(P)-bd_dom_sf"/>
</dbReference>
<feature type="transmembrane region" description="Helical" evidence="2">
    <location>
        <begin position="56"/>
        <end position="74"/>
    </location>
</feature>
<dbReference type="Pfam" id="PF13727">
    <property type="entry name" value="CoA_binding_3"/>
    <property type="match status" value="1"/>
</dbReference>
<evidence type="ECO:0000256" key="1">
    <source>
        <dbReference type="ARBA" id="ARBA00007430"/>
    </source>
</evidence>
<evidence type="ECO:0000313" key="5">
    <source>
        <dbReference type="Proteomes" id="UP000607397"/>
    </source>
</evidence>
<dbReference type="Pfam" id="PF02719">
    <property type="entry name" value="Polysacc_synt_2"/>
    <property type="match status" value="1"/>
</dbReference>
<evidence type="ECO:0000256" key="2">
    <source>
        <dbReference type="SAM" id="Phobius"/>
    </source>
</evidence>
<reference evidence="4" key="1">
    <citation type="submission" date="2019-12" db="EMBL/GenBank/DDBJ databases">
        <title>High-Quality draft genome sequences of three cyanobacteria isolated from the limestone walls of the Old Cathedral of Coimbra.</title>
        <authorList>
            <person name="Tiago I."/>
            <person name="Soares F."/>
            <person name="Portugal A."/>
        </authorList>
    </citation>
    <scope>NUCLEOTIDE SEQUENCE [LARGE SCALE GENOMIC DNA]</scope>
    <source>
        <strain evidence="4">C</strain>
    </source>
</reference>
<accession>A0A8K1ZXL6</accession>
<gene>
    <name evidence="4" type="ORF">GS597_11205</name>
</gene>
<protein>
    <submittedName>
        <fullName evidence="4">Polysaccharide biosynthesis protein</fullName>
    </submittedName>
</protein>
<evidence type="ECO:0000259" key="3">
    <source>
        <dbReference type="Pfam" id="PF02719"/>
    </source>
</evidence>
<keyword evidence="2" id="KW-0472">Membrane</keyword>
<keyword evidence="5" id="KW-1185">Reference proteome</keyword>
<organism evidence="4 5">
    <name type="scientific">Petrachloros mirabilis ULC683</name>
    <dbReference type="NCBI Taxonomy" id="2781853"/>
    <lineage>
        <taxon>Bacteria</taxon>
        <taxon>Bacillati</taxon>
        <taxon>Cyanobacteriota</taxon>
        <taxon>Cyanophyceae</taxon>
        <taxon>Synechococcales</taxon>
        <taxon>Petrachlorosaceae</taxon>
        <taxon>Petrachloros</taxon>
        <taxon>Petrachloros mirabilis</taxon>
    </lineage>
</organism>
<feature type="transmembrane region" description="Helical" evidence="2">
    <location>
        <begin position="116"/>
        <end position="135"/>
    </location>
</feature>
<dbReference type="SUPFAM" id="SSF53335">
    <property type="entry name" value="S-adenosyl-L-methionine-dependent methyltransferases"/>
    <property type="match status" value="1"/>
</dbReference>
<proteinExistence type="inferred from homology"/>
<sequence>MQKIQLPHVLHLIYPTWRRPAQQALDCISLGVAFWLALALRLQNLWPRVLIESASLLPWMLLAVICLFPSLGLYRSLTRCSGSYTYYRLVASQTLLTGLMYLVWELKGESGFPRTSWLIFWNLSLMLLVGWRVLLRDGLLFWNQRSHPTRRQPVLIYGAGAAGQELLRALRQSPEFKIVGMIDDDPKLLHQELNGMRIYSPYQLPQLRHRFGCETVLLAIPSLSPMRRRRLIQNLEQDRFKVLTIPAMTDLLSGKAQVDQLRPIQIEDLLGRHPVQPLEKLLRACVYQKSVMVTGAGGSIGSELARQILALHPQRLVLFEMSEFGLYQIHQELTQRFPQAELVPILGTVCDRTLLERVMRRFQIQTVYHAAAYKHVPMVELNPIQGLLNNTFGTLHSAKAAIAAEVETFVLISTDKAVRPTNIMGASKRLAELVLQALAQEPHATRFTMVRFGNVLGSSGSVVPRFMAQIRSGGPVEVTHPEITRFFMTIPEAVQLLLQASAMGKGGDVFLLHMGDSVKIVDLARQMIQLAGYTVREPGHPQGDIEIVFTGLRPGEKLYEELLIQAEHLSTEHPLIFRAEEEGLSWHRLRATLEQLEAAMAIQDYEFIVALLHRLVAGYPANAPIHALLNSPQRQQVLV</sequence>
<comment type="similarity">
    <text evidence="1">Belongs to the polysaccharide synthase family.</text>
</comment>
<keyword evidence="2" id="KW-0812">Transmembrane</keyword>
<dbReference type="PANTHER" id="PTHR43318">
    <property type="entry name" value="UDP-N-ACETYLGLUCOSAMINE 4,6-DEHYDRATASE"/>
    <property type="match status" value="1"/>
</dbReference>